<dbReference type="InterPro" id="IPR003715">
    <property type="entry name" value="Poly_export_N"/>
</dbReference>
<gene>
    <name evidence="5" type="ORF">G3446_09915</name>
</gene>
<comment type="caution">
    <text evidence="5">The sequence shown here is derived from an EMBL/GenBank/DDBJ whole genome shotgun (WGS) entry which is preliminary data.</text>
</comment>
<feature type="chain" id="PRO_5027019173" evidence="2">
    <location>
        <begin position="22"/>
        <end position="264"/>
    </location>
</feature>
<proteinExistence type="predicted"/>
<evidence type="ECO:0000256" key="2">
    <source>
        <dbReference type="SAM" id="SignalP"/>
    </source>
</evidence>
<feature type="domain" description="Soluble ligand binding" evidence="4">
    <location>
        <begin position="190"/>
        <end position="240"/>
    </location>
</feature>
<protein>
    <submittedName>
        <fullName evidence="5">Polysaccharide export protein EpsE</fullName>
    </submittedName>
</protein>
<dbReference type="PANTHER" id="PTHR33619:SF3">
    <property type="entry name" value="POLYSACCHARIDE EXPORT PROTEIN GFCE-RELATED"/>
    <property type="match status" value="1"/>
</dbReference>
<dbReference type="Gene3D" id="3.10.560.10">
    <property type="entry name" value="Outer membrane lipoprotein wza domain like"/>
    <property type="match status" value="2"/>
</dbReference>
<dbReference type="InterPro" id="IPR049712">
    <property type="entry name" value="Poly_export"/>
</dbReference>
<sequence>MKRQSLFLIVILFATACSALAGRSDPYRLGVDDVVRISVYGHPDLELLVQVADNGSINFPNVGEVVIAGLTTREAEQRLARALSQREVVKSPQVNLIIDRYQSQMVTMLGEVANPGVYVITRRSNLMDLISQAGGLSDEAGDEAIIIHAAGSGETRTRVSLDALIQGGLGAQVPRLVAGDKVYIPRADRFYVYGEVNKPGAYRLEPGMTVMQALAVAGGLTDKGTERGMKIRRPNASGGEDVLPADLTQRVQASDVVQVKESLF</sequence>
<evidence type="ECO:0000313" key="5">
    <source>
        <dbReference type="EMBL" id="NEV62202.1"/>
    </source>
</evidence>
<dbReference type="Proteomes" id="UP000483379">
    <property type="component" value="Unassembled WGS sequence"/>
</dbReference>
<accession>A0A6M0JXD7</accession>
<keyword evidence="1 2" id="KW-0732">Signal</keyword>
<dbReference type="GO" id="GO:0015159">
    <property type="term" value="F:polysaccharide transmembrane transporter activity"/>
    <property type="evidence" value="ECO:0007669"/>
    <property type="project" value="InterPro"/>
</dbReference>
<feature type="domain" description="Soluble ligand binding" evidence="4">
    <location>
        <begin position="105"/>
        <end position="158"/>
    </location>
</feature>
<keyword evidence="6" id="KW-1185">Reference proteome</keyword>
<feature type="domain" description="Polysaccharide export protein N-terminal" evidence="3">
    <location>
        <begin position="24"/>
        <end position="98"/>
    </location>
</feature>
<dbReference type="PANTHER" id="PTHR33619">
    <property type="entry name" value="POLYSACCHARIDE EXPORT PROTEIN GFCE-RELATED"/>
    <property type="match status" value="1"/>
</dbReference>
<dbReference type="EMBL" id="JAAIJQ010000024">
    <property type="protein sequence ID" value="NEV62202.1"/>
    <property type="molecule type" value="Genomic_DNA"/>
</dbReference>
<evidence type="ECO:0000313" key="6">
    <source>
        <dbReference type="Proteomes" id="UP000483379"/>
    </source>
</evidence>
<organism evidence="5 6">
    <name type="scientific">Thiorhodococcus minor</name>
    <dbReference type="NCBI Taxonomy" id="57489"/>
    <lineage>
        <taxon>Bacteria</taxon>
        <taxon>Pseudomonadati</taxon>
        <taxon>Pseudomonadota</taxon>
        <taxon>Gammaproteobacteria</taxon>
        <taxon>Chromatiales</taxon>
        <taxon>Chromatiaceae</taxon>
        <taxon>Thiorhodococcus</taxon>
    </lineage>
</organism>
<reference evidence="5 6" key="1">
    <citation type="submission" date="2020-02" db="EMBL/GenBank/DDBJ databases">
        <title>Genome sequences of Thiorhodococcus mannitoliphagus and Thiorhodococcus minor, purple sulfur photosynthetic bacteria in the gammaproteobacterial family, Chromatiaceae.</title>
        <authorList>
            <person name="Aviles F.A."/>
            <person name="Meyer T.E."/>
            <person name="Kyndt J.A."/>
        </authorList>
    </citation>
    <scope>NUCLEOTIDE SEQUENCE [LARGE SCALE GENOMIC DNA]</scope>
    <source>
        <strain evidence="5 6">DSM 11518</strain>
    </source>
</reference>
<dbReference type="PROSITE" id="PS51257">
    <property type="entry name" value="PROKAR_LIPOPROTEIN"/>
    <property type="match status" value="1"/>
</dbReference>
<dbReference type="RefSeq" id="WP_164452677.1">
    <property type="nucleotide sequence ID" value="NZ_JAAIJQ010000024.1"/>
</dbReference>
<evidence type="ECO:0000256" key="1">
    <source>
        <dbReference type="ARBA" id="ARBA00022729"/>
    </source>
</evidence>
<evidence type="ECO:0000259" key="3">
    <source>
        <dbReference type="Pfam" id="PF02563"/>
    </source>
</evidence>
<feature type="signal peptide" evidence="2">
    <location>
        <begin position="1"/>
        <end position="21"/>
    </location>
</feature>
<dbReference type="Pfam" id="PF10531">
    <property type="entry name" value="SLBB"/>
    <property type="match status" value="2"/>
</dbReference>
<dbReference type="Pfam" id="PF02563">
    <property type="entry name" value="Poly_export"/>
    <property type="match status" value="1"/>
</dbReference>
<dbReference type="InterPro" id="IPR019554">
    <property type="entry name" value="Soluble_ligand-bd"/>
</dbReference>
<dbReference type="AlphaFoldDB" id="A0A6M0JXD7"/>
<name>A0A6M0JXD7_9GAMM</name>
<evidence type="ECO:0000259" key="4">
    <source>
        <dbReference type="Pfam" id="PF10531"/>
    </source>
</evidence>